<evidence type="ECO:0008006" key="4">
    <source>
        <dbReference type="Google" id="ProtNLM"/>
    </source>
</evidence>
<accession>A0A638WQU8</accession>
<dbReference type="AlphaFoldDB" id="A0A638WQU8"/>
<comment type="caution">
    <text evidence="3">The sequence shown here is derived from an EMBL/GenBank/DDBJ whole genome shotgun (WGS) entry which is preliminary data.</text>
</comment>
<evidence type="ECO:0000313" key="3">
    <source>
        <dbReference type="EMBL" id="EDI6852987.1"/>
    </source>
</evidence>
<dbReference type="GO" id="GO:0003677">
    <property type="term" value="F:DNA binding"/>
    <property type="evidence" value="ECO:0007669"/>
    <property type="project" value="InterPro"/>
</dbReference>
<proteinExistence type="predicted"/>
<reference evidence="3" key="1">
    <citation type="submission" date="2018-07" db="EMBL/GenBank/DDBJ databases">
        <authorList>
            <consortium name="PulseNet: The National Subtyping Network for Foodborne Disease Surveillance"/>
            <person name="Tarr C.L."/>
            <person name="Trees E."/>
            <person name="Katz L.S."/>
            <person name="Carleton-Romer H.A."/>
            <person name="Stroika S."/>
            <person name="Kucerova Z."/>
            <person name="Roache K.F."/>
            <person name="Sabol A.L."/>
            <person name="Besser J."/>
            <person name="Gerner-Smidt P."/>
        </authorList>
    </citation>
    <scope>NUCLEOTIDE SEQUENCE</scope>
    <source>
        <strain evidence="3">PNUSAS015816</strain>
    </source>
</reference>
<name>A0A638WQU8_SALNE</name>
<organism evidence="3">
    <name type="scientific">Salmonella newport</name>
    <dbReference type="NCBI Taxonomy" id="108619"/>
    <lineage>
        <taxon>Bacteria</taxon>
        <taxon>Pseudomonadati</taxon>
        <taxon>Pseudomonadota</taxon>
        <taxon>Gammaproteobacteria</taxon>
        <taxon>Enterobacterales</taxon>
        <taxon>Enterobacteriaceae</taxon>
        <taxon>Salmonella</taxon>
    </lineage>
</organism>
<sequence length="377" mass="42910">MKIKKLTTTDKKHLRNSLEALLQECENDGRNPGIAMQNFVSSKLKNINTDVKKETAEQYRELFKSKIKKDSDADLVSHLLECGTKNSFDKTRSAFRFCIAEEIKKLLNESDKARKGKNFELMKEKTIEAYRQYILFEKEFLSDSRLVWGDISHKKRGSLSKKKTMNSVATTRSVFDGLKSKQGLLDRYGMILAVSSLTGCRPAEIQKGIGFEIENGKIHMSISGAKVGNDRGQETRKLTFNLKDYAEDEQMNYILSKFNYGQNYLNYKCSKKDYNSLRQYLYINHNGFSLYTLRHRVSSQLKKEGLPEDIVAGFLGHRTTRSQSNYGYSKSALKGLSVDSVECTSDIKIDSRSKYTRTPKTKNNGGVGNNLPKGPKI</sequence>
<dbReference type="InterPro" id="IPR011010">
    <property type="entry name" value="DNA_brk_join_enz"/>
</dbReference>
<dbReference type="GO" id="GO:0015074">
    <property type="term" value="P:DNA integration"/>
    <property type="evidence" value="ECO:0007669"/>
    <property type="project" value="InterPro"/>
</dbReference>
<dbReference type="EMBL" id="AAMLRG010000079">
    <property type="protein sequence ID" value="EDI6852987.1"/>
    <property type="molecule type" value="Genomic_DNA"/>
</dbReference>
<evidence type="ECO:0000256" key="1">
    <source>
        <dbReference type="ARBA" id="ARBA00023172"/>
    </source>
</evidence>
<dbReference type="GO" id="GO:0006310">
    <property type="term" value="P:DNA recombination"/>
    <property type="evidence" value="ECO:0007669"/>
    <property type="project" value="UniProtKB-KW"/>
</dbReference>
<keyword evidence="1" id="KW-0233">DNA recombination</keyword>
<evidence type="ECO:0000256" key="2">
    <source>
        <dbReference type="SAM" id="MobiDB-lite"/>
    </source>
</evidence>
<feature type="region of interest" description="Disordered" evidence="2">
    <location>
        <begin position="354"/>
        <end position="377"/>
    </location>
</feature>
<dbReference type="Gene3D" id="1.10.443.10">
    <property type="entry name" value="Intergrase catalytic core"/>
    <property type="match status" value="1"/>
</dbReference>
<dbReference type="InterPro" id="IPR013762">
    <property type="entry name" value="Integrase-like_cat_sf"/>
</dbReference>
<dbReference type="SUPFAM" id="SSF56349">
    <property type="entry name" value="DNA breaking-rejoining enzymes"/>
    <property type="match status" value="1"/>
</dbReference>
<protein>
    <recommendedName>
        <fullName evidence="4">Site-specific integrase</fullName>
    </recommendedName>
</protein>
<gene>
    <name evidence="3" type="ORF">CE833_22785</name>
</gene>